<protein>
    <submittedName>
        <fullName evidence="1">Uncharacterized protein</fullName>
    </submittedName>
</protein>
<gene>
    <name evidence="1" type="ORF">GQ55_3G223200</name>
</gene>
<evidence type="ECO:0000313" key="1">
    <source>
        <dbReference type="EMBL" id="PUZ65445.1"/>
    </source>
</evidence>
<dbReference type="AlphaFoldDB" id="A0A2T7EC98"/>
<proteinExistence type="predicted"/>
<keyword evidence="2" id="KW-1185">Reference proteome</keyword>
<name>A0A2T7EC98_9POAL</name>
<evidence type="ECO:0000313" key="2">
    <source>
        <dbReference type="Proteomes" id="UP000244336"/>
    </source>
</evidence>
<organism evidence="1 2">
    <name type="scientific">Panicum hallii var. hallii</name>
    <dbReference type="NCBI Taxonomy" id="1504633"/>
    <lineage>
        <taxon>Eukaryota</taxon>
        <taxon>Viridiplantae</taxon>
        <taxon>Streptophyta</taxon>
        <taxon>Embryophyta</taxon>
        <taxon>Tracheophyta</taxon>
        <taxon>Spermatophyta</taxon>
        <taxon>Magnoliopsida</taxon>
        <taxon>Liliopsida</taxon>
        <taxon>Poales</taxon>
        <taxon>Poaceae</taxon>
        <taxon>PACMAD clade</taxon>
        <taxon>Panicoideae</taxon>
        <taxon>Panicodae</taxon>
        <taxon>Paniceae</taxon>
        <taxon>Panicinae</taxon>
        <taxon>Panicum</taxon>
        <taxon>Panicum sect. Panicum</taxon>
    </lineage>
</organism>
<dbReference type="EMBL" id="CM009751">
    <property type="protein sequence ID" value="PUZ65445.1"/>
    <property type="molecule type" value="Genomic_DNA"/>
</dbReference>
<sequence>MDKAFESWSGCVKCDEIKPSAPEAQKVPADLPKQMKAAAQAALEEMAASPPQKLLDVCCLQGIVDTIDHCSTIQCCKYRKQK</sequence>
<dbReference type="Gramene" id="PUZ65445">
    <property type="protein sequence ID" value="PUZ65445"/>
    <property type="gene ID" value="GQ55_3G223200"/>
</dbReference>
<accession>A0A2T7EC98</accession>
<reference evidence="1 2" key="1">
    <citation type="submission" date="2018-04" db="EMBL/GenBank/DDBJ databases">
        <title>WGS assembly of Panicum hallii var. hallii HAL2.</title>
        <authorList>
            <person name="Lovell J."/>
            <person name="Jenkins J."/>
            <person name="Lowry D."/>
            <person name="Mamidi S."/>
            <person name="Sreedasyam A."/>
            <person name="Weng X."/>
            <person name="Barry K."/>
            <person name="Bonette J."/>
            <person name="Campitelli B."/>
            <person name="Daum C."/>
            <person name="Gordon S."/>
            <person name="Gould B."/>
            <person name="Lipzen A."/>
            <person name="MacQueen A."/>
            <person name="Palacio-Mejia J."/>
            <person name="Plott C."/>
            <person name="Shakirov E."/>
            <person name="Shu S."/>
            <person name="Yoshinaga Y."/>
            <person name="Zane M."/>
            <person name="Rokhsar D."/>
            <person name="Grimwood J."/>
            <person name="Schmutz J."/>
            <person name="Juenger T."/>
        </authorList>
    </citation>
    <scope>NUCLEOTIDE SEQUENCE [LARGE SCALE GENOMIC DNA]</scope>
    <source>
        <strain evidence="2">cv. HAL2</strain>
    </source>
</reference>
<dbReference type="Proteomes" id="UP000244336">
    <property type="component" value="Chromosome 3"/>
</dbReference>